<accession>A0A6J5V977</accession>
<dbReference type="Gene3D" id="2.10.25.30">
    <property type="entry name" value="EGF-like, alliinase"/>
    <property type="match status" value="1"/>
</dbReference>
<dbReference type="GO" id="GO:0016846">
    <property type="term" value="F:carbon-sulfur lyase activity"/>
    <property type="evidence" value="ECO:0007669"/>
    <property type="project" value="InterPro"/>
</dbReference>
<dbReference type="Gene3D" id="3.40.640.10">
    <property type="entry name" value="Type I PLP-dependent aspartate aminotransferase-like (Major domain)"/>
    <property type="match status" value="1"/>
</dbReference>
<feature type="transmembrane region" description="Helical" evidence="3">
    <location>
        <begin position="6"/>
        <end position="28"/>
    </location>
</feature>
<keyword evidence="3" id="KW-0812">Transmembrane</keyword>
<dbReference type="Proteomes" id="UP000507222">
    <property type="component" value="Unassembled WGS sequence"/>
</dbReference>
<name>A0A6J5V977_PRUAR</name>
<evidence type="ECO:0000259" key="4">
    <source>
        <dbReference type="Pfam" id="PF04863"/>
    </source>
</evidence>
<protein>
    <recommendedName>
        <fullName evidence="8">Alliinase EGF-like domain-containing protein</fullName>
    </recommendedName>
</protein>
<keyword evidence="2" id="KW-0032">Aminotransferase</keyword>
<organism evidence="6 7">
    <name type="scientific">Prunus armeniaca</name>
    <name type="common">Apricot</name>
    <name type="synonym">Armeniaca vulgaris</name>
    <dbReference type="NCBI Taxonomy" id="36596"/>
    <lineage>
        <taxon>Eukaryota</taxon>
        <taxon>Viridiplantae</taxon>
        <taxon>Streptophyta</taxon>
        <taxon>Embryophyta</taxon>
        <taxon>Tracheophyta</taxon>
        <taxon>Spermatophyta</taxon>
        <taxon>Magnoliopsida</taxon>
        <taxon>eudicotyledons</taxon>
        <taxon>Gunneridae</taxon>
        <taxon>Pentapetalae</taxon>
        <taxon>rosids</taxon>
        <taxon>fabids</taxon>
        <taxon>Rosales</taxon>
        <taxon>Rosaceae</taxon>
        <taxon>Amygdaloideae</taxon>
        <taxon>Amygdaleae</taxon>
        <taxon>Prunus</taxon>
    </lineage>
</organism>
<keyword evidence="2" id="KW-0808">Transferase</keyword>
<reference evidence="6 7" key="1">
    <citation type="submission" date="2020-05" db="EMBL/GenBank/DDBJ databases">
        <authorList>
            <person name="Campoy J."/>
            <person name="Schneeberger K."/>
            <person name="Spophaly S."/>
        </authorList>
    </citation>
    <scope>NUCLEOTIDE SEQUENCE [LARGE SCALE GENOMIC DNA]</scope>
    <source>
        <strain evidence="6">PruArmRojPasFocal</strain>
    </source>
</reference>
<proteinExistence type="predicted"/>
<keyword evidence="3" id="KW-0472">Membrane</keyword>
<evidence type="ECO:0008006" key="8">
    <source>
        <dbReference type="Google" id="ProtNLM"/>
    </source>
</evidence>
<evidence type="ECO:0000313" key="7">
    <source>
        <dbReference type="Proteomes" id="UP000507222"/>
    </source>
</evidence>
<dbReference type="InterPro" id="IPR006947">
    <property type="entry name" value="EGF_alliinase"/>
</dbReference>
<dbReference type="EMBL" id="CAEKDK010000006">
    <property type="protein sequence ID" value="CAB4284367.1"/>
    <property type="molecule type" value="Genomic_DNA"/>
</dbReference>
<evidence type="ECO:0000256" key="2">
    <source>
        <dbReference type="ARBA" id="ARBA00022576"/>
    </source>
</evidence>
<dbReference type="SUPFAM" id="SSF53383">
    <property type="entry name" value="PLP-dependent transferases"/>
    <property type="match status" value="1"/>
</dbReference>
<dbReference type="AlphaFoldDB" id="A0A6J5V977"/>
<evidence type="ECO:0000256" key="1">
    <source>
        <dbReference type="ARBA" id="ARBA00001933"/>
    </source>
</evidence>
<sequence length="153" mass="16646">MAKPLSSYLVCLAFSLVFNLLLIFKLYVGHGRAYLDGLTRDGNVPVCECHSCYGGPQCSEFLTGCAANADSGDPYFLEPFWMQHASKSALVVAGWHRMSYTFADQSYISAELERHIRKLHAIVGNAVTGGRYIVFGAGSTPTSQCCSSCTVFP</sequence>
<dbReference type="InterPro" id="IPR015424">
    <property type="entry name" value="PyrdxlP-dep_Trfase"/>
</dbReference>
<evidence type="ECO:0000259" key="5">
    <source>
        <dbReference type="Pfam" id="PF04864"/>
    </source>
</evidence>
<comment type="cofactor">
    <cofactor evidence="1">
        <name>pyridoxal 5'-phosphate</name>
        <dbReference type="ChEBI" id="CHEBI:597326"/>
    </cofactor>
</comment>
<gene>
    <name evidence="6" type="ORF">CURHAP_LOCUS39882</name>
</gene>
<dbReference type="InterPro" id="IPR015421">
    <property type="entry name" value="PyrdxlP-dep_Trfase_major"/>
</dbReference>
<feature type="domain" description="Alliinase C-terminal" evidence="5">
    <location>
        <begin position="67"/>
        <end position="141"/>
    </location>
</feature>
<evidence type="ECO:0000313" key="6">
    <source>
        <dbReference type="EMBL" id="CAB4284367.1"/>
    </source>
</evidence>
<dbReference type="GO" id="GO:0008483">
    <property type="term" value="F:transaminase activity"/>
    <property type="evidence" value="ECO:0007669"/>
    <property type="project" value="UniProtKB-KW"/>
</dbReference>
<dbReference type="InterPro" id="IPR037029">
    <property type="entry name" value="Alliinase_N_sf"/>
</dbReference>
<evidence type="ECO:0000256" key="3">
    <source>
        <dbReference type="SAM" id="Phobius"/>
    </source>
</evidence>
<dbReference type="Pfam" id="PF04864">
    <property type="entry name" value="Alliinase_C"/>
    <property type="match status" value="1"/>
</dbReference>
<feature type="domain" description="Alliinase EGF-like" evidence="4">
    <location>
        <begin position="29"/>
        <end position="65"/>
    </location>
</feature>
<dbReference type="InterPro" id="IPR006948">
    <property type="entry name" value="Alliinase_C"/>
</dbReference>
<keyword evidence="3" id="KW-1133">Transmembrane helix</keyword>
<dbReference type="Pfam" id="PF04863">
    <property type="entry name" value="EGF_alliinase"/>
    <property type="match status" value="1"/>
</dbReference>